<dbReference type="AlphaFoldDB" id="A0A5E4CCQ0"/>
<gene>
    <name evidence="2" type="ORF">MONAX_5E004225</name>
</gene>
<comment type="caution">
    <text evidence="2">The sequence shown here is derived from an EMBL/GenBank/DDBJ whole genome shotgun (WGS) entry which is preliminary data.</text>
</comment>
<sequence>MSFSLTTRMPADGVPNIHSFHREQEMTVTTSSDTDRSRGPADLAALLKHRTGALEPAAKQAARDTDGRRPDVRGALANAPLTSGPGMGDLGPRGGEASARLPL</sequence>
<dbReference type="EMBL" id="CABDUW010001138">
    <property type="protein sequence ID" value="VTJ78939.1"/>
    <property type="molecule type" value="Genomic_DNA"/>
</dbReference>
<feature type="region of interest" description="Disordered" evidence="1">
    <location>
        <begin position="1"/>
        <end position="39"/>
    </location>
</feature>
<feature type="compositionally biased region" description="Gly residues" evidence="1">
    <location>
        <begin position="85"/>
        <end position="94"/>
    </location>
</feature>
<accession>A0A5E4CCQ0</accession>
<evidence type="ECO:0000313" key="3">
    <source>
        <dbReference type="Proteomes" id="UP000335636"/>
    </source>
</evidence>
<feature type="region of interest" description="Disordered" evidence="1">
    <location>
        <begin position="53"/>
        <end position="103"/>
    </location>
</feature>
<organism evidence="2 3">
    <name type="scientific">Marmota monax</name>
    <name type="common">Woodchuck</name>
    <dbReference type="NCBI Taxonomy" id="9995"/>
    <lineage>
        <taxon>Eukaryota</taxon>
        <taxon>Metazoa</taxon>
        <taxon>Chordata</taxon>
        <taxon>Craniata</taxon>
        <taxon>Vertebrata</taxon>
        <taxon>Euteleostomi</taxon>
        <taxon>Mammalia</taxon>
        <taxon>Eutheria</taxon>
        <taxon>Euarchontoglires</taxon>
        <taxon>Glires</taxon>
        <taxon>Rodentia</taxon>
        <taxon>Sciuromorpha</taxon>
        <taxon>Sciuridae</taxon>
        <taxon>Xerinae</taxon>
        <taxon>Marmotini</taxon>
        <taxon>Marmota</taxon>
    </lineage>
</organism>
<reference evidence="2" key="1">
    <citation type="submission" date="2019-04" db="EMBL/GenBank/DDBJ databases">
        <authorList>
            <person name="Alioto T."/>
            <person name="Alioto T."/>
        </authorList>
    </citation>
    <scope>NUCLEOTIDE SEQUENCE [LARGE SCALE GENOMIC DNA]</scope>
</reference>
<proteinExistence type="predicted"/>
<evidence type="ECO:0000313" key="2">
    <source>
        <dbReference type="EMBL" id="VTJ78939.1"/>
    </source>
</evidence>
<protein>
    <submittedName>
        <fullName evidence="2">Uncharacterized protein</fullName>
    </submittedName>
</protein>
<keyword evidence="3" id="KW-1185">Reference proteome</keyword>
<feature type="compositionally biased region" description="Basic and acidic residues" evidence="1">
    <location>
        <begin position="61"/>
        <end position="72"/>
    </location>
</feature>
<evidence type="ECO:0000256" key="1">
    <source>
        <dbReference type="SAM" id="MobiDB-lite"/>
    </source>
</evidence>
<dbReference type="Proteomes" id="UP000335636">
    <property type="component" value="Unassembled WGS sequence"/>
</dbReference>
<name>A0A5E4CCQ0_MARMO</name>